<evidence type="ECO:0000313" key="3">
    <source>
        <dbReference type="Proteomes" id="UP000230767"/>
    </source>
</evidence>
<dbReference type="AlphaFoldDB" id="A0A2M7R7I1"/>
<accession>A0A2M7R7I1</accession>
<sequence length="340" mass="39300">MNFNYQVICNNLLKESSPRSKDVLEKRFGLNSLSQLAAGGKEKRTLESIGQDFGICRERVRQIEKDCLKSVKEVARVSCQKPFQYFENQIRLSGNLRKEDSLVSELAPSKFKNQILFLLTIGDQFQRFQETQDFYSFWTVDLNSLPSAKIVIDDFIETLSQKNKSLTMDQYIKEKTPTLKFGVGSRALFSYLEISKCILRNPQGMYGFSNWPEINPKGVKDRAYLAFKKENKPLHFVQVAKTIGRETNIQTVHNELIKDPRFVLVGRGIYALSEWGFEPGVVREVIADTLKKAGKPLEKPEILKEVLKQRLVKEDTIFLNLNNKKYFSKDPRGRYYIREG</sequence>
<comment type="caution">
    <text evidence="2">The sequence shown here is derived from an EMBL/GenBank/DDBJ whole genome shotgun (WGS) entry which is preliminary data.</text>
</comment>
<dbReference type="InterPro" id="IPR036388">
    <property type="entry name" value="WH-like_DNA-bd_sf"/>
</dbReference>
<dbReference type="EMBL" id="PFLW01000023">
    <property type="protein sequence ID" value="PIY89485.1"/>
    <property type="molecule type" value="Genomic_DNA"/>
</dbReference>
<dbReference type="InterPro" id="IPR038087">
    <property type="entry name" value="RNAP_delta_N_dom_sf"/>
</dbReference>
<dbReference type="SUPFAM" id="SSF88659">
    <property type="entry name" value="Sigma3 and sigma4 domains of RNA polymerase sigma factors"/>
    <property type="match status" value="1"/>
</dbReference>
<dbReference type="InterPro" id="IPR007630">
    <property type="entry name" value="RNA_pol_sigma70_r4"/>
</dbReference>
<protein>
    <recommendedName>
        <fullName evidence="1">RNA polymerase sigma-70 region 4 domain-containing protein</fullName>
    </recommendedName>
</protein>
<dbReference type="Pfam" id="PF04545">
    <property type="entry name" value="Sigma70_r4"/>
    <property type="match status" value="1"/>
</dbReference>
<evidence type="ECO:0000259" key="1">
    <source>
        <dbReference type="Pfam" id="PF04545"/>
    </source>
</evidence>
<organism evidence="2 3">
    <name type="scientific">Candidatus Nealsonbacteria bacterium CG_4_10_14_0_8_um_filter_37_14</name>
    <dbReference type="NCBI Taxonomy" id="1974684"/>
    <lineage>
        <taxon>Bacteria</taxon>
        <taxon>Candidatus Nealsoniibacteriota</taxon>
    </lineage>
</organism>
<gene>
    <name evidence="2" type="ORF">COY73_00855</name>
</gene>
<dbReference type="GO" id="GO:0006352">
    <property type="term" value="P:DNA-templated transcription initiation"/>
    <property type="evidence" value="ECO:0007669"/>
    <property type="project" value="InterPro"/>
</dbReference>
<name>A0A2M7R7I1_9BACT</name>
<dbReference type="Proteomes" id="UP000230767">
    <property type="component" value="Unassembled WGS sequence"/>
</dbReference>
<dbReference type="Gene3D" id="1.10.10.10">
    <property type="entry name" value="Winged helix-like DNA-binding domain superfamily/Winged helix DNA-binding domain"/>
    <property type="match status" value="1"/>
</dbReference>
<evidence type="ECO:0000313" key="2">
    <source>
        <dbReference type="EMBL" id="PIY89485.1"/>
    </source>
</evidence>
<proteinExistence type="predicted"/>
<dbReference type="InterPro" id="IPR013324">
    <property type="entry name" value="RNA_pol_sigma_r3/r4-like"/>
</dbReference>
<dbReference type="Gene3D" id="1.10.10.1250">
    <property type="entry name" value="RNA polymerase, subunit delta, N-terminal domain"/>
    <property type="match status" value="1"/>
</dbReference>
<reference evidence="3" key="1">
    <citation type="submission" date="2017-09" db="EMBL/GenBank/DDBJ databases">
        <title>Depth-based differentiation of microbial function through sediment-hosted aquifers and enrichment of novel symbionts in the deep terrestrial subsurface.</title>
        <authorList>
            <person name="Probst A.J."/>
            <person name="Ladd B."/>
            <person name="Jarett J.K."/>
            <person name="Geller-Mcgrath D.E."/>
            <person name="Sieber C.M.K."/>
            <person name="Emerson J.B."/>
            <person name="Anantharaman K."/>
            <person name="Thomas B.C."/>
            <person name="Malmstrom R."/>
            <person name="Stieglmeier M."/>
            <person name="Klingl A."/>
            <person name="Woyke T."/>
            <person name="Ryan C.M."/>
            <person name="Banfield J.F."/>
        </authorList>
    </citation>
    <scope>NUCLEOTIDE SEQUENCE [LARGE SCALE GENOMIC DNA]</scope>
</reference>
<dbReference type="GO" id="GO:0003700">
    <property type="term" value="F:DNA-binding transcription factor activity"/>
    <property type="evidence" value="ECO:0007669"/>
    <property type="project" value="InterPro"/>
</dbReference>
<feature type="domain" description="RNA polymerase sigma-70 region 4" evidence="1">
    <location>
        <begin position="17"/>
        <end position="73"/>
    </location>
</feature>